<reference evidence="5 6" key="1">
    <citation type="submission" date="2018-04" db="EMBL/GenBank/DDBJ databases">
        <title>Genomic Encyclopedia of Archaeal and Bacterial Type Strains, Phase II (KMG-II): from individual species to whole genera.</title>
        <authorList>
            <person name="Goeker M."/>
        </authorList>
    </citation>
    <scope>NUCLEOTIDE SEQUENCE [LARGE SCALE GENOMIC DNA]</scope>
    <source>
        <strain evidence="5 6">DSM 18806</strain>
    </source>
</reference>
<evidence type="ECO:0000313" key="5">
    <source>
        <dbReference type="EMBL" id="PTQ84954.1"/>
    </source>
</evidence>
<dbReference type="Pfam" id="PF02661">
    <property type="entry name" value="Fic"/>
    <property type="match status" value="1"/>
</dbReference>
<dbReference type="OrthoDB" id="9805309at2"/>
<gene>
    <name evidence="5" type="ORF">C8U37_10682</name>
</gene>
<feature type="binding site" evidence="2">
    <location>
        <begin position="242"/>
        <end position="249"/>
    </location>
    <ligand>
        <name>ATP</name>
        <dbReference type="ChEBI" id="CHEBI:30616"/>
    </ligand>
</feature>
<feature type="active site" evidence="1">
    <location>
        <position position="238"/>
    </location>
</feature>
<keyword evidence="2" id="KW-0067">ATP-binding</keyword>
<evidence type="ECO:0000313" key="6">
    <source>
        <dbReference type="Proteomes" id="UP000244161"/>
    </source>
</evidence>
<comment type="caution">
    <text evidence="5">The sequence shown here is derived from an EMBL/GenBank/DDBJ whole genome shotgun (WGS) entry which is preliminary data.</text>
</comment>
<evidence type="ECO:0000256" key="2">
    <source>
        <dbReference type="PIRSR" id="PIRSR640198-2"/>
    </source>
</evidence>
<dbReference type="PANTHER" id="PTHR13504:SF38">
    <property type="entry name" value="FIDO DOMAIN-CONTAINING PROTEIN"/>
    <property type="match status" value="1"/>
</dbReference>
<keyword evidence="6" id="KW-1185">Reference proteome</keyword>
<dbReference type="SUPFAM" id="SSF140931">
    <property type="entry name" value="Fic-like"/>
    <property type="match status" value="1"/>
</dbReference>
<feature type="site" description="Important for autoinhibition of adenylyltransferase activity" evidence="3">
    <location>
        <position position="106"/>
    </location>
</feature>
<dbReference type="EMBL" id="QAOM01000006">
    <property type="protein sequence ID" value="PTQ84954.1"/>
    <property type="molecule type" value="Genomic_DNA"/>
</dbReference>
<evidence type="ECO:0000256" key="1">
    <source>
        <dbReference type="PIRSR" id="PIRSR640198-1"/>
    </source>
</evidence>
<feature type="binding site" evidence="2">
    <location>
        <begin position="274"/>
        <end position="275"/>
    </location>
    <ligand>
        <name>ATP</name>
        <dbReference type="ChEBI" id="CHEBI:30616"/>
    </ligand>
</feature>
<dbReference type="InterPro" id="IPR001387">
    <property type="entry name" value="Cro/C1-type_HTH"/>
</dbReference>
<keyword evidence="5" id="KW-0238">DNA-binding</keyword>
<name>A0A2T5IMA0_9LACT</name>
<dbReference type="Gene3D" id="1.10.3290.10">
    <property type="entry name" value="Fido-like domain"/>
    <property type="match status" value="1"/>
</dbReference>
<dbReference type="GO" id="GO:0005524">
    <property type="term" value="F:ATP binding"/>
    <property type="evidence" value="ECO:0007669"/>
    <property type="project" value="UniProtKB-KW"/>
</dbReference>
<proteinExistence type="predicted"/>
<dbReference type="InterPro" id="IPR036597">
    <property type="entry name" value="Fido-like_dom_sf"/>
</dbReference>
<accession>A0A2T5IMA0</accession>
<feature type="domain" description="Fido" evidence="4">
    <location>
        <begin position="158"/>
        <end position="308"/>
    </location>
</feature>
<dbReference type="Pfam" id="PF13443">
    <property type="entry name" value="HTH_26"/>
    <property type="match status" value="1"/>
</dbReference>
<organism evidence="5 6">
    <name type="scientific">Trichococcus patagoniensis</name>
    <dbReference type="NCBI Taxonomy" id="382641"/>
    <lineage>
        <taxon>Bacteria</taxon>
        <taxon>Bacillati</taxon>
        <taxon>Bacillota</taxon>
        <taxon>Bacilli</taxon>
        <taxon>Lactobacillales</taxon>
        <taxon>Carnobacteriaceae</taxon>
        <taxon>Trichococcus</taxon>
    </lineage>
</organism>
<dbReference type="InterPro" id="IPR003812">
    <property type="entry name" value="Fido"/>
</dbReference>
<dbReference type="Proteomes" id="UP000244161">
    <property type="component" value="Unassembled WGS sequence"/>
</dbReference>
<dbReference type="InterPro" id="IPR040198">
    <property type="entry name" value="Fido_containing"/>
</dbReference>
<protein>
    <submittedName>
        <fullName evidence="5">Cro/C1-type helix-turn-helix DNA-binding protein</fullName>
    </submittedName>
</protein>
<dbReference type="RefSeq" id="WP_108032216.1">
    <property type="nucleotide sequence ID" value="NZ_QAOM01000006.1"/>
</dbReference>
<dbReference type="PROSITE" id="PS51459">
    <property type="entry name" value="FIDO"/>
    <property type="match status" value="1"/>
</dbReference>
<evidence type="ECO:0000256" key="3">
    <source>
        <dbReference type="PIRSR" id="PIRSR640198-3"/>
    </source>
</evidence>
<dbReference type="GO" id="GO:0003677">
    <property type="term" value="F:DNA binding"/>
    <property type="evidence" value="ECO:0007669"/>
    <property type="project" value="UniProtKB-KW"/>
</dbReference>
<sequence length="309" mass="35971">MAIQYNKLFKLLEERAILKTELKKGIGISSATMAKLTKNEPVSLKVIEDICGFLHCQPGDIMEMEQELQSERPLLKLLKEEKEMKLKGGLYHQTQIKLAYNSNRIEGSILSEEQTRYIYETNTIAMPKEEATPIDDIIETINHFQCFDYMIDVADQELTEEMIKVFHRLIKSNTSDSRKEWFKVGDYKAKPNMVGENRTVSPGKVKGEMAKLLADYASLEAVQFEDIIAFHHQFESIHPFQDGNGRVGRIILFKECLRWGIVPFVIDERHKLFYYRGLKEFETAKGYLMDTCYSAQDEYKKLVDYFMEE</sequence>
<keyword evidence="2" id="KW-0547">Nucleotide-binding</keyword>
<evidence type="ECO:0000259" key="4">
    <source>
        <dbReference type="PROSITE" id="PS51459"/>
    </source>
</evidence>
<dbReference type="PANTHER" id="PTHR13504">
    <property type="entry name" value="FIDO DOMAIN-CONTAINING PROTEIN DDB_G0283145"/>
    <property type="match status" value="1"/>
</dbReference>
<dbReference type="AlphaFoldDB" id="A0A2T5IMA0"/>